<dbReference type="Gene3D" id="1.20.1250.20">
    <property type="entry name" value="MFS general substrate transporter like domains"/>
    <property type="match status" value="1"/>
</dbReference>
<feature type="transmembrane region" description="Helical" evidence="5">
    <location>
        <begin position="80"/>
        <end position="99"/>
    </location>
</feature>
<keyword evidence="2 5" id="KW-0812">Transmembrane</keyword>
<feature type="transmembrane region" description="Helical" evidence="5">
    <location>
        <begin position="310"/>
        <end position="329"/>
    </location>
</feature>
<dbReference type="InterPro" id="IPR011701">
    <property type="entry name" value="MFS"/>
</dbReference>
<evidence type="ECO:0000259" key="6">
    <source>
        <dbReference type="PROSITE" id="PS50850"/>
    </source>
</evidence>
<dbReference type="InterPro" id="IPR036259">
    <property type="entry name" value="MFS_trans_sf"/>
</dbReference>
<feature type="transmembrane region" description="Helical" evidence="5">
    <location>
        <begin position="240"/>
        <end position="264"/>
    </location>
</feature>
<feature type="transmembrane region" description="Helical" evidence="5">
    <location>
        <begin position="285"/>
        <end position="304"/>
    </location>
</feature>
<evidence type="ECO:0000313" key="8">
    <source>
        <dbReference type="Proteomes" id="UP000218505"/>
    </source>
</evidence>
<sequence>MPADTDVRPAREDVRARAAVAAMFFTNGALIANLIPRYPEIKAELGMGNSAYGLAVAAFPAGAIVAGLAAGVLVRRFGSARVAVVSTALAGLGVIAAGLAPVTLVFAAAGFVAGAMDSITDVAQNAHGLRVQRRYGRSIINSFHAVWSIGAVTGGAMSAGAIALGIDRAPHLIGAVALLAVVALVALRFSLPGPEDAEQPEPAAAGGAGRFASAGRVVPVLAALVLIATAGTLVEDAGNSWAAIYLGGLGAPAALAASGYIALVGTQFIGRISGDRLVDRFGQRTVARAGGIVVAVGFGLALALPTVPGTVVGFAAAGLGIATLVPAAMHEADELPGLRPGTGLTVVSWLMRLGFLLSPPVVGLIADASSLRLGLVVVPIAGALVVLLAGVLKQERANA</sequence>
<name>A0A290Z8A3_9PSEU</name>
<dbReference type="Proteomes" id="UP000218505">
    <property type="component" value="Chromosome"/>
</dbReference>
<dbReference type="GO" id="GO:0022857">
    <property type="term" value="F:transmembrane transporter activity"/>
    <property type="evidence" value="ECO:0007669"/>
    <property type="project" value="InterPro"/>
</dbReference>
<keyword evidence="4 5" id="KW-0472">Membrane</keyword>
<dbReference type="SUPFAM" id="SSF103473">
    <property type="entry name" value="MFS general substrate transporter"/>
    <property type="match status" value="1"/>
</dbReference>
<keyword evidence="3 5" id="KW-1133">Transmembrane helix</keyword>
<feature type="transmembrane region" description="Helical" evidence="5">
    <location>
        <begin position="18"/>
        <end position="38"/>
    </location>
</feature>
<comment type="subcellular location">
    <subcellularLocation>
        <location evidence="1">Cell membrane</location>
        <topology evidence="1">Multi-pass membrane protein</topology>
    </subcellularLocation>
</comment>
<dbReference type="InterPro" id="IPR051788">
    <property type="entry name" value="MFS_Transporter"/>
</dbReference>
<feature type="transmembrane region" description="Helical" evidence="5">
    <location>
        <begin position="371"/>
        <end position="392"/>
    </location>
</feature>
<dbReference type="RefSeq" id="WP_096495106.1">
    <property type="nucleotide sequence ID" value="NZ_CP023445.1"/>
</dbReference>
<evidence type="ECO:0000256" key="2">
    <source>
        <dbReference type="ARBA" id="ARBA00022692"/>
    </source>
</evidence>
<dbReference type="CDD" id="cd17393">
    <property type="entry name" value="MFS_MosC_like"/>
    <property type="match status" value="1"/>
</dbReference>
<feature type="transmembrane region" description="Helical" evidence="5">
    <location>
        <begin position="172"/>
        <end position="191"/>
    </location>
</feature>
<feature type="transmembrane region" description="Helical" evidence="5">
    <location>
        <begin position="144"/>
        <end position="166"/>
    </location>
</feature>
<gene>
    <name evidence="7" type="ORF">CNX65_19920</name>
</gene>
<dbReference type="PROSITE" id="PS50850">
    <property type="entry name" value="MFS"/>
    <property type="match status" value="1"/>
</dbReference>
<dbReference type="PANTHER" id="PTHR23514:SF13">
    <property type="entry name" value="INNER MEMBRANE PROTEIN YBJJ"/>
    <property type="match status" value="1"/>
</dbReference>
<accession>A0A290Z8A3</accession>
<keyword evidence="8" id="KW-1185">Reference proteome</keyword>
<dbReference type="PANTHER" id="PTHR23514">
    <property type="entry name" value="BYPASS OF STOP CODON PROTEIN 6"/>
    <property type="match status" value="1"/>
</dbReference>
<feature type="transmembrane region" description="Helical" evidence="5">
    <location>
        <begin position="341"/>
        <end position="365"/>
    </location>
</feature>
<dbReference type="InterPro" id="IPR020846">
    <property type="entry name" value="MFS_dom"/>
</dbReference>
<proteinExistence type="predicted"/>
<evidence type="ECO:0000256" key="4">
    <source>
        <dbReference type="ARBA" id="ARBA00023136"/>
    </source>
</evidence>
<evidence type="ECO:0000256" key="1">
    <source>
        <dbReference type="ARBA" id="ARBA00004651"/>
    </source>
</evidence>
<protein>
    <submittedName>
        <fullName evidence="7">MFS transporter</fullName>
    </submittedName>
</protein>
<reference evidence="7" key="1">
    <citation type="submission" date="2017-09" db="EMBL/GenBank/DDBJ databases">
        <title>Complete Genome Sequence of ansamitocin-producing Bacterium Actinosynnema pretiosum X47.</title>
        <authorList>
            <person name="Cao G."/>
            <person name="Zong G."/>
            <person name="Zhong C."/>
            <person name="Fu J."/>
        </authorList>
    </citation>
    <scope>NUCLEOTIDE SEQUENCE [LARGE SCALE GENOMIC DNA]</scope>
    <source>
        <strain evidence="7">X47</strain>
    </source>
</reference>
<feature type="domain" description="Major facilitator superfamily (MFS) profile" evidence="6">
    <location>
        <begin position="16"/>
        <end position="397"/>
    </location>
</feature>
<dbReference type="GO" id="GO:0005886">
    <property type="term" value="C:plasma membrane"/>
    <property type="evidence" value="ECO:0007669"/>
    <property type="project" value="UniProtKB-SubCell"/>
</dbReference>
<dbReference type="Pfam" id="PF07690">
    <property type="entry name" value="MFS_1"/>
    <property type="match status" value="1"/>
</dbReference>
<dbReference type="AlphaFoldDB" id="A0A290Z8A3"/>
<dbReference type="KEGG" id="apre:CNX65_19920"/>
<organism evidence="7 8">
    <name type="scientific">Actinosynnema pretiosum</name>
    <dbReference type="NCBI Taxonomy" id="42197"/>
    <lineage>
        <taxon>Bacteria</taxon>
        <taxon>Bacillati</taxon>
        <taxon>Actinomycetota</taxon>
        <taxon>Actinomycetes</taxon>
        <taxon>Pseudonocardiales</taxon>
        <taxon>Pseudonocardiaceae</taxon>
        <taxon>Actinosynnema</taxon>
    </lineage>
</organism>
<dbReference type="EMBL" id="CP023445">
    <property type="protein sequence ID" value="ATE55271.1"/>
    <property type="molecule type" value="Genomic_DNA"/>
</dbReference>
<feature type="transmembrane region" description="Helical" evidence="5">
    <location>
        <begin position="50"/>
        <end position="73"/>
    </location>
</feature>
<evidence type="ECO:0000256" key="5">
    <source>
        <dbReference type="SAM" id="Phobius"/>
    </source>
</evidence>
<evidence type="ECO:0000256" key="3">
    <source>
        <dbReference type="ARBA" id="ARBA00022989"/>
    </source>
</evidence>
<evidence type="ECO:0000313" key="7">
    <source>
        <dbReference type="EMBL" id="ATE55271.1"/>
    </source>
</evidence>
<feature type="transmembrane region" description="Helical" evidence="5">
    <location>
        <begin position="211"/>
        <end position="234"/>
    </location>
</feature>